<name>A0A921JCJ8_9STAP</name>
<dbReference type="Gene3D" id="3.40.190.10">
    <property type="entry name" value="Periplasmic binding protein-like II"/>
    <property type="match status" value="2"/>
</dbReference>
<dbReference type="PANTHER" id="PTHR35936">
    <property type="entry name" value="MEMBRANE-BOUND LYTIC MUREIN TRANSGLYCOSYLASE F"/>
    <property type="match status" value="1"/>
</dbReference>
<keyword evidence="1 3" id="KW-0732">Signal</keyword>
<dbReference type="NCBIfam" id="TIGR02995">
    <property type="entry name" value="ectoine_ehuB"/>
    <property type="match status" value="1"/>
</dbReference>
<dbReference type="SMART" id="SM00062">
    <property type="entry name" value="PBPb"/>
    <property type="match status" value="1"/>
</dbReference>
<dbReference type="Pfam" id="PF00497">
    <property type="entry name" value="SBP_bac_3"/>
    <property type="match status" value="1"/>
</dbReference>
<accession>A0A921JCJ8</accession>
<evidence type="ECO:0000313" key="5">
    <source>
        <dbReference type="EMBL" id="HJE20622.1"/>
    </source>
</evidence>
<feature type="region of interest" description="Disordered" evidence="2">
    <location>
        <begin position="26"/>
        <end position="121"/>
    </location>
</feature>
<reference evidence="5" key="1">
    <citation type="journal article" date="2021" name="PeerJ">
        <title>Extensive microbial diversity within the chicken gut microbiome revealed by metagenomics and culture.</title>
        <authorList>
            <person name="Gilroy R."/>
            <person name="Ravi A."/>
            <person name="Getino M."/>
            <person name="Pursley I."/>
            <person name="Horton D.L."/>
            <person name="Alikhan N.F."/>
            <person name="Baker D."/>
            <person name="Gharbi K."/>
            <person name="Hall N."/>
            <person name="Watson M."/>
            <person name="Adriaenssens E.M."/>
            <person name="Foster-Nyarko E."/>
            <person name="Jarju S."/>
            <person name="Secka A."/>
            <person name="Antonio M."/>
            <person name="Oren A."/>
            <person name="Chaudhuri R.R."/>
            <person name="La Ragione R."/>
            <person name="Hildebrand F."/>
            <person name="Pallen M.J."/>
        </authorList>
    </citation>
    <scope>NUCLEOTIDE SEQUENCE</scope>
    <source>
        <strain evidence="5">6019</strain>
    </source>
</reference>
<comment type="caution">
    <text evidence="5">The sequence shown here is derived from an EMBL/GenBank/DDBJ whole genome shotgun (WGS) entry which is preliminary data.</text>
</comment>
<dbReference type="EMBL" id="DYYI01000110">
    <property type="protein sequence ID" value="HJE20622.1"/>
    <property type="molecule type" value="Genomic_DNA"/>
</dbReference>
<feature type="signal peptide" evidence="3">
    <location>
        <begin position="1"/>
        <end position="22"/>
    </location>
</feature>
<sequence length="423" mass="45701">MSLYKILSLSSLSAVLLLGACADEADDAENGDNEEDVETEEVVDEEETAEEEDSEESTDDEESTEDEESAEDEESTDEESTDDEESEEDADAEDSDEESTEEDEDADTAENGDDGEVSERVQELQENGISVGFSNEPPYAYMDTDSGELQGAAIDIATAVFEEMGITEMEGRLTDWAELIPGVQAGQYDAITAGMAILPDRCETALFANPEMQYGEGLVVAEGNPEEIYSYADIADNPDITVALMSGTTQFDFLEQEGVDIDNQVLSVADIPGQLAAVQSGNADVTAATENTLRAAYESLGSDEVEIVEEFEQPDIVGIPSYGAVAFALDDEELRDAYNEALEVLIEDGTIDEILDNAEGFTAEANRVEVGEISVDELCAPAEEESDSEEDTEEDAEDANTDEEEAVEEEEVDEEEADEEDAA</sequence>
<protein>
    <submittedName>
        <fullName evidence="5">Ectoine/hydroxyectoine ABC transporter substrate-binding protein EhuB</fullName>
    </submittedName>
</protein>
<proteinExistence type="predicted"/>
<evidence type="ECO:0000256" key="1">
    <source>
        <dbReference type="ARBA" id="ARBA00022729"/>
    </source>
</evidence>
<feature type="compositionally biased region" description="Acidic residues" evidence="2">
    <location>
        <begin position="26"/>
        <end position="116"/>
    </location>
</feature>
<feature type="chain" id="PRO_5037709977" evidence="3">
    <location>
        <begin position="23"/>
        <end position="423"/>
    </location>
</feature>
<dbReference type="GO" id="GO:0033294">
    <property type="term" value="F:ectoine binding"/>
    <property type="evidence" value="ECO:0007669"/>
    <property type="project" value="InterPro"/>
</dbReference>
<dbReference type="SUPFAM" id="SSF53850">
    <property type="entry name" value="Periplasmic binding protein-like II"/>
    <property type="match status" value="1"/>
</dbReference>
<feature type="region of interest" description="Disordered" evidence="2">
    <location>
        <begin position="378"/>
        <end position="423"/>
    </location>
</feature>
<dbReference type="InterPro" id="IPR014337">
    <property type="entry name" value="Ectoine_EhuB"/>
</dbReference>
<evidence type="ECO:0000313" key="6">
    <source>
        <dbReference type="Proteomes" id="UP000763505"/>
    </source>
</evidence>
<feature type="domain" description="Solute-binding protein family 3/N-terminal" evidence="4">
    <location>
        <begin position="128"/>
        <end position="362"/>
    </location>
</feature>
<dbReference type="PROSITE" id="PS51257">
    <property type="entry name" value="PROKAR_LIPOPROTEIN"/>
    <property type="match status" value="1"/>
</dbReference>
<gene>
    <name evidence="5" type="primary">ehuB</name>
    <name evidence="5" type="ORF">K8V35_09735</name>
</gene>
<evidence type="ECO:0000256" key="3">
    <source>
        <dbReference type="SAM" id="SignalP"/>
    </source>
</evidence>
<evidence type="ECO:0000259" key="4">
    <source>
        <dbReference type="SMART" id="SM00062"/>
    </source>
</evidence>
<organism evidence="5 6">
    <name type="scientific">Aliicoccus persicus</name>
    <dbReference type="NCBI Taxonomy" id="930138"/>
    <lineage>
        <taxon>Bacteria</taxon>
        <taxon>Bacillati</taxon>
        <taxon>Bacillota</taxon>
        <taxon>Bacilli</taxon>
        <taxon>Bacillales</taxon>
        <taxon>Staphylococcaceae</taxon>
        <taxon>Aliicoccus</taxon>
    </lineage>
</organism>
<dbReference type="PANTHER" id="PTHR35936:SF17">
    <property type="entry name" value="ARGININE-BINDING EXTRACELLULAR PROTEIN ARTP"/>
    <property type="match status" value="1"/>
</dbReference>
<dbReference type="Proteomes" id="UP000763505">
    <property type="component" value="Unassembled WGS sequence"/>
</dbReference>
<dbReference type="AlphaFoldDB" id="A0A921JCJ8"/>
<evidence type="ECO:0000256" key="2">
    <source>
        <dbReference type="SAM" id="MobiDB-lite"/>
    </source>
</evidence>
<dbReference type="GO" id="GO:0051470">
    <property type="term" value="P:ectoine transmembrane transport"/>
    <property type="evidence" value="ECO:0007669"/>
    <property type="project" value="InterPro"/>
</dbReference>
<feature type="compositionally biased region" description="Acidic residues" evidence="2">
    <location>
        <begin position="382"/>
        <end position="423"/>
    </location>
</feature>
<dbReference type="InterPro" id="IPR001638">
    <property type="entry name" value="Solute-binding_3/MltF_N"/>
</dbReference>
<reference evidence="5" key="2">
    <citation type="submission" date="2021-09" db="EMBL/GenBank/DDBJ databases">
        <authorList>
            <person name="Gilroy R."/>
        </authorList>
    </citation>
    <scope>NUCLEOTIDE SEQUENCE</scope>
    <source>
        <strain evidence="5">6019</strain>
    </source>
</reference>